<dbReference type="EMBL" id="SWLB01000013">
    <property type="protein sequence ID" value="KAF3330586.1"/>
    <property type="molecule type" value="Genomic_DNA"/>
</dbReference>
<dbReference type="InterPro" id="IPR013087">
    <property type="entry name" value="Znf_C2H2_type"/>
</dbReference>
<dbReference type="PANTHER" id="PTHR47068:SF1">
    <property type="entry name" value="OS02G0659100 PROTEIN"/>
    <property type="match status" value="1"/>
</dbReference>
<sequence length="337" mass="37236">MDIAINQSQPHHEVPIEPSLKLHICRVCSLKLHLSFGAESPKLKYALRTKGGCYRNHHAMFGSCNPILPSDHDLTNQSSSDIINDGSRCQSKRSCMDQAHFKPGYTLTEDEQVAQSLVMLSRDEGLTYPKPWALPLLKEVLEPSSGPSCRVEAAIVEQARLKLPLMVPPIRFRSMEQMMPATPVKDPKPGSGYRKKSCNKVFTSHQALGGHRASHRKVKGCSLANGLAEDSNNDLLYRTGATNITDEIDNSMAIVLSEHAHTAITEPGKKKMKIHECTICHHLFPTGQALGGHKRCHWLVQNSNQMTYEQQVATLGHAGTVAPVFSGSTKMLNLFKD</sequence>
<reference evidence="2" key="1">
    <citation type="submission" date="2020-01" db="EMBL/GenBank/DDBJ databases">
        <title>Genome sequence of Kobresia littledalei, the first chromosome-level genome in the family Cyperaceae.</title>
        <authorList>
            <person name="Qu G."/>
        </authorList>
    </citation>
    <scope>NUCLEOTIDE SEQUENCE</scope>
    <source>
        <strain evidence="2">C.B.Clarke</strain>
        <tissue evidence="2">Leaf</tissue>
    </source>
</reference>
<protein>
    <submittedName>
        <fullName evidence="2">Zinc finger protein AZF2</fullName>
    </submittedName>
</protein>
<proteinExistence type="predicted"/>
<evidence type="ECO:0000313" key="2">
    <source>
        <dbReference type="EMBL" id="KAF3330586.1"/>
    </source>
</evidence>
<keyword evidence="3" id="KW-1185">Reference proteome</keyword>
<dbReference type="OrthoDB" id="6077919at2759"/>
<accession>A0A833QZR3</accession>
<name>A0A833QZR3_9POAL</name>
<comment type="caution">
    <text evidence="2">The sequence shown here is derived from an EMBL/GenBank/DDBJ whole genome shotgun (WGS) entry which is preliminary data.</text>
</comment>
<feature type="domain" description="C2H2-type" evidence="1">
    <location>
        <begin position="277"/>
        <end position="297"/>
    </location>
</feature>
<gene>
    <name evidence="2" type="ORF">FCM35_KLT03940</name>
</gene>
<dbReference type="PANTHER" id="PTHR47068">
    <property type="entry name" value="OS02G0659100 PROTEIN"/>
    <property type="match status" value="1"/>
</dbReference>
<dbReference type="Pfam" id="PF13912">
    <property type="entry name" value="zf-C2H2_6"/>
    <property type="match status" value="2"/>
</dbReference>
<dbReference type="AlphaFoldDB" id="A0A833QZR3"/>
<organism evidence="2 3">
    <name type="scientific">Carex littledalei</name>
    <dbReference type="NCBI Taxonomy" id="544730"/>
    <lineage>
        <taxon>Eukaryota</taxon>
        <taxon>Viridiplantae</taxon>
        <taxon>Streptophyta</taxon>
        <taxon>Embryophyta</taxon>
        <taxon>Tracheophyta</taxon>
        <taxon>Spermatophyta</taxon>
        <taxon>Magnoliopsida</taxon>
        <taxon>Liliopsida</taxon>
        <taxon>Poales</taxon>
        <taxon>Cyperaceae</taxon>
        <taxon>Cyperoideae</taxon>
        <taxon>Cariceae</taxon>
        <taxon>Carex</taxon>
        <taxon>Carex subgen. Euthyceras</taxon>
    </lineage>
</organism>
<dbReference type="Proteomes" id="UP000623129">
    <property type="component" value="Unassembled WGS sequence"/>
</dbReference>
<dbReference type="PROSITE" id="PS00028">
    <property type="entry name" value="ZINC_FINGER_C2H2_1"/>
    <property type="match status" value="1"/>
</dbReference>
<evidence type="ECO:0000313" key="3">
    <source>
        <dbReference type="Proteomes" id="UP000623129"/>
    </source>
</evidence>
<evidence type="ECO:0000259" key="1">
    <source>
        <dbReference type="PROSITE" id="PS00028"/>
    </source>
</evidence>